<feature type="compositionally biased region" description="Low complexity" evidence="1">
    <location>
        <begin position="594"/>
        <end position="606"/>
    </location>
</feature>
<dbReference type="PANTHER" id="PTHR40257:SF1">
    <property type="entry name" value="DUF1330 DOMAIN-CONTAINING PROTEIN"/>
    <property type="match status" value="1"/>
</dbReference>
<feature type="compositionally biased region" description="Basic and acidic residues" evidence="1">
    <location>
        <begin position="501"/>
        <end position="511"/>
    </location>
</feature>
<evidence type="ECO:0000313" key="2">
    <source>
        <dbReference type="EMBL" id="CAE8622467.1"/>
    </source>
</evidence>
<feature type="compositionally biased region" description="Polar residues" evidence="1">
    <location>
        <begin position="674"/>
        <end position="691"/>
    </location>
</feature>
<feature type="compositionally biased region" description="Basic and acidic residues" evidence="1">
    <location>
        <begin position="581"/>
        <end position="592"/>
    </location>
</feature>
<dbReference type="PANTHER" id="PTHR40257">
    <property type="match status" value="1"/>
</dbReference>
<organism evidence="2 3">
    <name type="scientific">Polarella glacialis</name>
    <name type="common">Dinoflagellate</name>
    <dbReference type="NCBI Taxonomy" id="89957"/>
    <lineage>
        <taxon>Eukaryota</taxon>
        <taxon>Sar</taxon>
        <taxon>Alveolata</taxon>
        <taxon>Dinophyceae</taxon>
        <taxon>Suessiales</taxon>
        <taxon>Suessiaceae</taxon>
        <taxon>Polarella</taxon>
    </lineage>
</organism>
<dbReference type="EMBL" id="CAJNNV010027983">
    <property type="protein sequence ID" value="CAE8622467.1"/>
    <property type="molecule type" value="Genomic_DNA"/>
</dbReference>
<dbReference type="InterPro" id="IPR011008">
    <property type="entry name" value="Dimeric_a/b-barrel"/>
</dbReference>
<comment type="caution">
    <text evidence="2">The sequence shown here is derived from an EMBL/GenBank/DDBJ whole genome shotgun (WGS) entry which is preliminary data.</text>
</comment>
<evidence type="ECO:0000256" key="1">
    <source>
        <dbReference type="SAM" id="MobiDB-lite"/>
    </source>
</evidence>
<keyword evidence="3" id="KW-1185">Reference proteome</keyword>
<name>A0A813G866_POLGL</name>
<evidence type="ECO:0000313" key="3">
    <source>
        <dbReference type="Proteomes" id="UP000654075"/>
    </source>
</evidence>
<dbReference type="SUPFAM" id="SSF54909">
    <property type="entry name" value="Dimeric alpha+beta barrel"/>
    <property type="match status" value="2"/>
</dbReference>
<dbReference type="Gene3D" id="3.30.70.100">
    <property type="match status" value="2"/>
</dbReference>
<accession>A0A813G866</accession>
<sequence>MERLAVIGRHVVISPSAVNGRELAGESGKTMPKLEVLQAFVQDPAWAGQPVWMLNVLKFKSGADGEAKYREYGKLMRTDGLPKAGGRLVFSAYARTVIGRKAFDMVAIAEYPSPQAFLQMAMSPEQAAKNQVRLQGLEEQYLIPMRPGWFNIDRPAPKLSRAFTQFTAANVWNTPNGMVGLSAEGARVGETSASREQAEAFVEDQRLAGGDRALWHLNLLQFSASGEETYGKYAKNMGGKDGVLSQFGARSTLAADCYRSLIGEFDFHRAIIVEYPCRDSFLSMGASDSYLKTAHFRHQGLSETYIVSCAPDIIDVTAPAAHSASASAIDAKVKLGQDMVLPMPSLGPSVLPGKMSEHAVEQVGKHSALLRTPRTLSSVPGIKEKDSLVFRFTNVTALVMQVKACIGLCSLSVRLYHTHVLDDRRDQERLPLEEMQRQMRVMERRVTSLAAKNNQSKGTCKSDIQRKANENATLVHELNELRVQKRSLNLQVRTQMRRLQELEGKGRKAAIEDSGNSGALGNGDLTAPLDNNSVGHGLSRESVSSPAHSDDEAQSPMPPPLHGGTPRSPAGSLPGPRQRQSSREDLADRREPPSASGGAAFTAGGAKVMPPLARPPSAGGSHGGLARTGSTQTVGKKSTRVAGTDLGSAGRAKSAQGDAQRTQPVLSTAELDSRQLQQLESGNSALRSQIKSLREGSG</sequence>
<reference evidence="2" key="1">
    <citation type="submission" date="2021-02" db="EMBL/GenBank/DDBJ databases">
        <authorList>
            <person name="Dougan E. K."/>
            <person name="Rhodes N."/>
            <person name="Thang M."/>
            <person name="Chan C."/>
        </authorList>
    </citation>
    <scope>NUCLEOTIDE SEQUENCE</scope>
</reference>
<feature type="compositionally biased region" description="Polar residues" evidence="1">
    <location>
        <begin position="657"/>
        <end position="666"/>
    </location>
</feature>
<dbReference type="AlphaFoldDB" id="A0A813G866"/>
<protein>
    <submittedName>
        <fullName evidence="2">Uncharacterized protein</fullName>
    </submittedName>
</protein>
<dbReference type="Proteomes" id="UP000654075">
    <property type="component" value="Unassembled WGS sequence"/>
</dbReference>
<gene>
    <name evidence="2" type="ORF">PGLA1383_LOCUS39910</name>
</gene>
<feature type="region of interest" description="Disordered" evidence="1">
    <location>
        <begin position="501"/>
        <end position="698"/>
    </location>
</feature>
<proteinExistence type="predicted"/>